<sequence>MNKNGKINYVEFPTKDLAASKVFFEQVFDWRFEDYGPEYTAFFDTQTGLDGGFFKSELASTTANGAALIVFYSDAIKATQAKIEAAGGSISKALFSFPGGQRFHFIEPSGNELAVWTDVVDA</sequence>
<dbReference type="CDD" id="cd07247">
    <property type="entry name" value="SgaA_N_like"/>
    <property type="match status" value="1"/>
</dbReference>
<dbReference type="PANTHER" id="PTHR33993">
    <property type="entry name" value="GLYOXALASE-RELATED"/>
    <property type="match status" value="1"/>
</dbReference>
<comment type="caution">
    <text evidence="2">The sequence shown here is derived from an EMBL/GenBank/DDBJ whole genome shotgun (WGS) entry which is preliminary data.</text>
</comment>
<dbReference type="PROSITE" id="PS51819">
    <property type="entry name" value="VOC"/>
    <property type="match status" value="1"/>
</dbReference>
<dbReference type="InterPro" id="IPR004360">
    <property type="entry name" value="Glyas_Fos-R_dOase_dom"/>
</dbReference>
<dbReference type="Gene3D" id="3.10.180.10">
    <property type="entry name" value="2,3-Dihydroxybiphenyl 1,2-Dioxygenase, domain 1"/>
    <property type="match status" value="1"/>
</dbReference>
<dbReference type="Proteomes" id="UP000218172">
    <property type="component" value="Unassembled WGS sequence"/>
</dbReference>
<evidence type="ECO:0000313" key="3">
    <source>
        <dbReference type="Proteomes" id="UP000218172"/>
    </source>
</evidence>
<protein>
    <submittedName>
        <fullName evidence="2">Glyoxalase</fullName>
    </submittedName>
</protein>
<reference evidence="3" key="1">
    <citation type="submission" date="2017-08" db="EMBL/GenBank/DDBJ databases">
        <title>A dynamic microbial community with high functional redundancy inhabits the cold, oxic subseafloor aquifer.</title>
        <authorList>
            <person name="Tully B.J."/>
            <person name="Wheat C.G."/>
            <person name="Glazer B.T."/>
            <person name="Huber J.A."/>
        </authorList>
    </citation>
    <scope>NUCLEOTIDE SEQUENCE [LARGE SCALE GENOMIC DNA]</scope>
</reference>
<name>A0A2A4MDT7_9GAMM</name>
<proteinExistence type="predicted"/>
<dbReference type="InterPro" id="IPR037523">
    <property type="entry name" value="VOC_core"/>
</dbReference>
<organism evidence="2 3">
    <name type="scientific">SAR86 cluster bacterium</name>
    <dbReference type="NCBI Taxonomy" id="2030880"/>
    <lineage>
        <taxon>Bacteria</taxon>
        <taxon>Pseudomonadati</taxon>
        <taxon>Pseudomonadota</taxon>
        <taxon>Gammaproteobacteria</taxon>
        <taxon>SAR86 cluster</taxon>
    </lineage>
</organism>
<dbReference type="SUPFAM" id="SSF54593">
    <property type="entry name" value="Glyoxalase/Bleomycin resistance protein/Dihydroxybiphenyl dioxygenase"/>
    <property type="match status" value="1"/>
</dbReference>
<dbReference type="EMBL" id="NVQR01000168">
    <property type="protein sequence ID" value="PCH58265.1"/>
    <property type="molecule type" value="Genomic_DNA"/>
</dbReference>
<gene>
    <name evidence="2" type="ORF">COC19_08615</name>
</gene>
<feature type="domain" description="VOC" evidence="1">
    <location>
        <begin position="6"/>
        <end position="118"/>
    </location>
</feature>
<dbReference type="InterPro" id="IPR029068">
    <property type="entry name" value="Glyas_Bleomycin-R_OHBP_Dase"/>
</dbReference>
<evidence type="ECO:0000313" key="2">
    <source>
        <dbReference type="EMBL" id="PCH58265.1"/>
    </source>
</evidence>
<dbReference type="AlphaFoldDB" id="A0A2A4MDT7"/>
<dbReference type="PANTHER" id="PTHR33993:SF1">
    <property type="entry name" value="GLYOXALASE FAMILY PROTEIN"/>
    <property type="match status" value="1"/>
</dbReference>
<accession>A0A2A4MDT7</accession>
<dbReference type="Pfam" id="PF00903">
    <property type="entry name" value="Glyoxalase"/>
    <property type="match status" value="1"/>
</dbReference>
<dbReference type="InterPro" id="IPR052164">
    <property type="entry name" value="Anthracycline_SecMetBiosynth"/>
</dbReference>
<evidence type="ECO:0000259" key="1">
    <source>
        <dbReference type="PROSITE" id="PS51819"/>
    </source>
</evidence>